<evidence type="ECO:0000313" key="2">
    <source>
        <dbReference type="EMBL" id="KAF0770259.1"/>
    </source>
</evidence>
<dbReference type="OrthoDB" id="6624258at2759"/>
<dbReference type="GO" id="GO:0005581">
    <property type="term" value="C:collagen trimer"/>
    <property type="evidence" value="ECO:0007669"/>
    <property type="project" value="UniProtKB-KW"/>
</dbReference>
<reference evidence="2 3" key="1">
    <citation type="submission" date="2019-08" db="EMBL/GenBank/DDBJ databases">
        <title>Whole genome of Aphis craccivora.</title>
        <authorList>
            <person name="Voronova N.V."/>
            <person name="Shulinski R.S."/>
            <person name="Bandarenka Y.V."/>
            <person name="Zhorov D.G."/>
            <person name="Warner D."/>
        </authorList>
    </citation>
    <scope>NUCLEOTIDE SEQUENCE [LARGE SCALE GENOMIC DNA]</scope>
    <source>
        <strain evidence="2">180601</strain>
        <tissue evidence="2">Whole Body</tissue>
    </source>
</reference>
<keyword evidence="2" id="KW-0176">Collagen</keyword>
<accession>A0A6G0ZHD5</accession>
<keyword evidence="1" id="KW-0472">Membrane</keyword>
<evidence type="ECO:0000313" key="3">
    <source>
        <dbReference type="Proteomes" id="UP000478052"/>
    </source>
</evidence>
<evidence type="ECO:0000256" key="1">
    <source>
        <dbReference type="SAM" id="Phobius"/>
    </source>
</evidence>
<protein>
    <submittedName>
        <fullName evidence="2">Collagen alpha-1(IV) chain-like</fullName>
    </submittedName>
</protein>
<proteinExistence type="predicted"/>
<comment type="caution">
    <text evidence="2">The sequence shown here is derived from an EMBL/GenBank/DDBJ whole genome shotgun (WGS) entry which is preliminary data.</text>
</comment>
<dbReference type="AlphaFoldDB" id="A0A6G0ZHD5"/>
<sequence>MAIVLSAKSKVITGGAVGVVFLLSGLMFCNLSGWNVPAEDGGRLVAGGVTNGRSDDILKKNNNNWPPTSLHLYQKVTCF</sequence>
<organism evidence="2 3">
    <name type="scientific">Aphis craccivora</name>
    <name type="common">Cowpea aphid</name>
    <dbReference type="NCBI Taxonomy" id="307492"/>
    <lineage>
        <taxon>Eukaryota</taxon>
        <taxon>Metazoa</taxon>
        <taxon>Ecdysozoa</taxon>
        <taxon>Arthropoda</taxon>
        <taxon>Hexapoda</taxon>
        <taxon>Insecta</taxon>
        <taxon>Pterygota</taxon>
        <taxon>Neoptera</taxon>
        <taxon>Paraneoptera</taxon>
        <taxon>Hemiptera</taxon>
        <taxon>Sternorrhyncha</taxon>
        <taxon>Aphidomorpha</taxon>
        <taxon>Aphidoidea</taxon>
        <taxon>Aphididae</taxon>
        <taxon>Aphidini</taxon>
        <taxon>Aphis</taxon>
        <taxon>Aphis</taxon>
    </lineage>
</organism>
<keyword evidence="1" id="KW-0812">Transmembrane</keyword>
<name>A0A6G0ZHD5_APHCR</name>
<gene>
    <name evidence="2" type="ORF">FWK35_00034087</name>
</gene>
<feature type="transmembrane region" description="Helical" evidence="1">
    <location>
        <begin position="12"/>
        <end position="34"/>
    </location>
</feature>
<dbReference type="EMBL" id="VUJU01000459">
    <property type="protein sequence ID" value="KAF0770259.1"/>
    <property type="molecule type" value="Genomic_DNA"/>
</dbReference>
<dbReference type="Proteomes" id="UP000478052">
    <property type="component" value="Unassembled WGS sequence"/>
</dbReference>
<keyword evidence="3" id="KW-1185">Reference proteome</keyword>
<keyword evidence="1" id="KW-1133">Transmembrane helix</keyword>